<dbReference type="Proteomes" id="UP001516400">
    <property type="component" value="Unassembled WGS sequence"/>
</dbReference>
<proteinExistence type="predicted"/>
<keyword evidence="1" id="KW-0732">Signal</keyword>
<gene>
    <name evidence="3" type="ORF">HHI36_018725</name>
</gene>
<evidence type="ECO:0000259" key="2">
    <source>
        <dbReference type="SMART" id="SM00848"/>
    </source>
</evidence>
<dbReference type="InterPro" id="IPR038765">
    <property type="entry name" value="Papain-like_cys_pep_sf"/>
</dbReference>
<comment type="caution">
    <text evidence="3">The sequence shown here is derived from an EMBL/GenBank/DDBJ whole genome shotgun (WGS) entry which is preliminary data.</text>
</comment>
<dbReference type="SUPFAM" id="SSF54001">
    <property type="entry name" value="Cysteine proteinases"/>
    <property type="match status" value="1"/>
</dbReference>
<name>A0ABD2P0U7_9CUCU</name>
<organism evidence="3 4">
    <name type="scientific">Cryptolaemus montrouzieri</name>
    <dbReference type="NCBI Taxonomy" id="559131"/>
    <lineage>
        <taxon>Eukaryota</taxon>
        <taxon>Metazoa</taxon>
        <taxon>Ecdysozoa</taxon>
        <taxon>Arthropoda</taxon>
        <taxon>Hexapoda</taxon>
        <taxon>Insecta</taxon>
        <taxon>Pterygota</taxon>
        <taxon>Neoptera</taxon>
        <taxon>Endopterygota</taxon>
        <taxon>Coleoptera</taxon>
        <taxon>Polyphaga</taxon>
        <taxon>Cucujiformia</taxon>
        <taxon>Coccinelloidea</taxon>
        <taxon>Coccinellidae</taxon>
        <taxon>Scymninae</taxon>
        <taxon>Scymnini</taxon>
        <taxon>Cryptolaemus</taxon>
    </lineage>
</organism>
<dbReference type="InterPro" id="IPR013201">
    <property type="entry name" value="Prot_inhib_I29"/>
</dbReference>
<dbReference type="SMART" id="SM00848">
    <property type="entry name" value="Inhibitor_I29"/>
    <property type="match status" value="1"/>
</dbReference>
<accession>A0ABD2P0U7</accession>
<evidence type="ECO:0000256" key="1">
    <source>
        <dbReference type="SAM" id="SignalP"/>
    </source>
</evidence>
<feature type="signal peptide" evidence="1">
    <location>
        <begin position="1"/>
        <end position="19"/>
    </location>
</feature>
<protein>
    <recommendedName>
        <fullName evidence="2">Cathepsin propeptide inhibitor domain-containing protein</fullName>
    </recommendedName>
</protein>
<keyword evidence="4" id="KW-1185">Reference proteome</keyword>
<dbReference type="Gene3D" id="1.10.287.2250">
    <property type="match status" value="1"/>
</dbReference>
<evidence type="ECO:0000313" key="3">
    <source>
        <dbReference type="EMBL" id="KAL3284568.1"/>
    </source>
</evidence>
<feature type="chain" id="PRO_5044807487" description="Cathepsin propeptide inhibitor domain-containing protein" evidence="1">
    <location>
        <begin position="20"/>
        <end position="102"/>
    </location>
</feature>
<dbReference type="Pfam" id="PF08246">
    <property type="entry name" value="Inhibitor_I29"/>
    <property type="match status" value="1"/>
</dbReference>
<sequence>MKSCMSVLLFIFLVVVTLAVSIVNLDSQWEEFKKTYNRTYASPEEEALRKEIFTQNLLEIQEHNEKFAKGEVSYEQGVNDFADITDEEFLSGVWFKPNGEGF</sequence>
<evidence type="ECO:0000313" key="4">
    <source>
        <dbReference type="Proteomes" id="UP001516400"/>
    </source>
</evidence>
<dbReference type="EMBL" id="JABFTP020000165">
    <property type="protein sequence ID" value="KAL3284568.1"/>
    <property type="molecule type" value="Genomic_DNA"/>
</dbReference>
<reference evidence="3 4" key="1">
    <citation type="journal article" date="2021" name="BMC Biol.">
        <title>Horizontally acquired antibacterial genes associated with adaptive radiation of ladybird beetles.</title>
        <authorList>
            <person name="Li H.S."/>
            <person name="Tang X.F."/>
            <person name="Huang Y.H."/>
            <person name="Xu Z.Y."/>
            <person name="Chen M.L."/>
            <person name="Du X.Y."/>
            <person name="Qiu B.Y."/>
            <person name="Chen P.T."/>
            <person name="Zhang W."/>
            <person name="Slipinski A."/>
            <person name="Escalona H.E."/>
            <person name="Waterhouse R.M."/>
            <person name="Zwick A."/>
            <person name="Pang H."/>
        </authorList>
    </citation>
    <scope>NUCLEOTIDE SEQUENCE [LARGE SCALE GENOMIC DNA]</scope>
    <source>
        <strain evidence="3">SYSU2018</strain>
    </source>
</reference>
<dbReference type="AlphaFoldDB" id="A0ABD2P0U7"/>
<feature type="domain" description="Cathepsin propeptide inhibitor" evidence="2">
    <location>
        <begin position="29"/>
        <end position="89"/>
    </location>
</feature>